<feature type="signal peptide" evidence="1">
    <location>
        <begin position="1"/>
        <end position="19"/>
    </location>
</feature>
<dbReference type="RefSeq" id="WP_377180314.1">
    <property type="nucleotide sequence ID" value="NZ_JBHTMY010000004.1"/>
</dbReference>
<reference evidence="3" key="1">
    <citation type="journal article" date="2019" name="Int. J. Syst. Evol. Microbiol.">
        <title>The Global Catalogue of Microorganisms (GCM) 10K type strain sequencing project: providing services to taxonomists for standard genome sequencing and annotation.</title>
        <authorList>
            <consortium name="The Broad Institute Genomics Platform"/>
            <consortium name="The Broad Institute Genome Sequencing Center for Infectious Disease"/>
            <person name="Wu L."/>
            <person name="Ma J."/>
        </authorList>
    </citation>
    <scope>NUCLEOTIDE SEQUENCE [LARGE SCALE GENOMIC DNA]</scope>
    <source>
        <strain evidence="3">CCUG 61485</strain>
    </source>
</reference>
<dbReference type="Proteomes" id="UP001597201">
    <property type="component" value="Unassembled WGS sequence"/>
</dbReference>
<gene>
    <name evidence="2" type="ORF">ACFQ39_14630</name>
</gene>
<proteinExistence type="predicted"/>
<keyword evidence="3" id="KW-1185">Reference proteome</keyword>
<dbReference type="EMBL" id="JBHTMY010000004">
    <property type="protein sequence ID" value="MFD1316859.1"/>
    <property type="molecule type" value="Genomic_DNA"/>
</dbReference>
<organism evidence="2 3">
    <name type="scientific">Namhaeicola litoreus</name>
    <dbReference type="NCBI Taxonomy" id="1052145"/>
    <lineage>
        <taxon>Bacteria</taxon>
        <taxon>Pseudomonadati</taxon>
        <taxon>Bacteroidota</taxon>
        <taxon>Flavobacteriia</taxon>
        <taxon>Flavobacteriales</taxon>
        <taxon>Flavobacteriaceae</taxon>
        <taxon>Namhaeicola</taxon>
    </lineage>
</organism>
<name>A0ABW3Y4R6_9FLAO</name>
<comment type="caution">
    <text evidence="2">The sequence shown here is derived from an EMBL/GenBank/DDBJ whole genome shotgun (WGS) entry which is preliminary data.</text>
</comment>
<protein>
    <submittedName>
        <fullName evidence="2">Uncharacterized protein</fullName>
    </submittedName>
</protein>
<evidence type="ECO:0000256" key="1">
    <source>
        <dbReference type="SAM" id="SignalP"/>
    </source>
</evidence>
<evidence type="ECO:0000313" key="3">
    <source>
        <dbReference type="Proteomes" id="UP001597201"/>
    </source>
</evidence>
<keyword evidence="1" id="KW-0732">Signal</keyword>
<sequence>MKKITLFIGILLLSANLFSQQIDYGNIKFKSKIRNYTKSLPKTNEKGIDREVVNELVKLLGENVLDDKQKKELSNKIWLALSDPEKFDFVYKDYSIKTIENWGVKIKFEDPNFEPNPYLYQWTITEDEYTYFQWAMTRILIYEGLMAYADEAKVASKEIKNLLALKKIKLPYHYSSEYTNSYLERMNKTISNKGLVILIFQNNFDFLACKKENKEQIVNLLDKFQWHFDLP</sequence>
<feature type="chain" id="PRO_5046636562" evidence="1">
    <location>
        <begin position="20"/>
        <end position="231"/>
    </location>
</feature>
<evidence type="ECO:0000313" key="2">
    <source>
        <dbReference type="EMBL" id="MFD1316859.1"/>
    </source>
</evidence>
<accession>A0ABW3Y4R6</accession>